<dbReference type="PANTHER" id="PTHR43205:SF7">
    <property type="entry name" value="PROSTAGLANDIN REDUCTASE 1"/>
    <property type="match status" value="1"/>
</dbReference>
<protein>
    <submittedName>
        <fullName evidence="3">NADP-dependent oxidoreductase</fullName>
    </submittedName>
</protein>
<dbReference type="Gene3D" id="3.90.180.10">
    <property type="entry name" value="Medium-chain alcohol dehydrogenases, catalytic domain"/>
    <property type="match status" value="1"/>
</dbReference>
<reference evidence="3 4" key="1">
    <citation type="submission" date="2024-01" db="EMBL/GenBank/DDBJ databases">
        <title>Hyphobacterium bacterium isolated from marine sediment.</title>
        <authorList>
            <person name="Zhao S."/>
        </authorList>
    </citation>
    <scope>NUCLEOTIDE SEQUENCE [LARGE SCALE GENOMIC DNA]</scope>
    <source>
        <strain evidence="3 4">Y60-23</strain>
    </source>
</reference>
<dbReference type="SUPFAM" id="SSF51735">
    <property type="entry name" value="NAD(P)-binding Rossmann-fold domains"/>
    <property type="match status" value="1"/>
</dbReference>
<dbReference type="EMBL" id="JAZDRO010000005">
    <property type="protein sequence ID" value="MEE2567276.1"/>
    <property type="molecule type" value="Genomic_DNA"/>
</dbReference>
<dbReference type="InterPro" id="IPR013149">
    <property type="entry name" value="ADH-like_C"/>
</dbReference>
<keyword evidence="4" id="KW-1185">Reference proteome</keyword>
<accession>A0ABU7M0F1</accession>
<dbReference type="InterPro" id="IPR045010">
    <property type="entry name" value="MDR_fam"/>
</dbReference>
<organism evidence="3 4">
    <name type="scientific">Hyphobacterium marinum</name>
    <dbReference type="NCBI Taxonomy" id="3116574"/>
    <lineage>
        <taxon>Bacteria</taxon>
        <taxon>Pseudomonadati</taxon>
        <taxon>Pseudomonadota</taxon>
        <taxon>Alphaproteobacteria</taxon>
        <taxon>Maricaulales</taxon>
        <taxon>Maricaulaceae</taxon>
        <taxon>Hyphobacterium</taxon>
    </lineage>
</organism>
<dbReference type="Pfam" id="PF16884">
    <property type="entry name" value="ADH_N_2"/>
    <property type="match status" value="1"/>
</dbReference>
<dbReference type="InterPro" id="IPR020843">
    <property type="entry name" value="ER"/>
</dbReference>
<evidence type="ECO:0000259" key="2">
    <source>
        <dbReference type="SMART" id="SM00829"/>
    </source>
</evidence>
<dbReference type="InterPro" id="IPR041694">
    <property type="entry name" value="ADH_N_2"/>
</dbReference>
<comment type="caution">
    <text evidence="3">The sequence shown here is derived from an EMBL/GenBank/DDBJ whole genome shotgun (WGS) entry which is preliminary data.</text>
</comment>
<sequence>MKSRQIQLTAYPKGEPGPDHFNLVEVDLPKPGDGQVLVANRWLSVDPYMRGRMSGMRTYVDPFPLNGPMEGGAVGEVIESRSDQLKKGDWVQSMNGWRDAYVSDAKGLQKIDTSILPPQAYLGIAGLTGMTAYVGLKRIIGLKEGETVWVSAGAGAVGSASIQFAKAMGAKVVATAGGADKVNYCKSIGADGAVDYKATDNLAKSVREAAGGGVDAYFENVGGSHWTAALEVLKPKGRIAACGMIQRYNDASAQPIPDNLTNIVAKSLKIEGFIVIDHMDLLGEFIQDLSGWMMAGKVTGEETVREGLGEMPNAFLGLFKGENLGKMLVKL</sequence>
<feature type="domain" description="Enoyl reductase (ER)" evidence="2">
    <location>
        <begin position="17"/>
        <end position="329"/>
    </location>
</feature>
<keyword evidence="1" id="KW-0560">Oxidoreductase</keyword>
<dbReference type="SUPFAM" id="SSF50129">
    <property type="entry name" value="GroES-like"/>
    <property type="match status" value="1"/>
</dbReference>
<dbReference type="InterPro" id="IPR036291">
    <property type="entry name" value="NAD(P)-bd_dom_sf"/>
</dbReference>
<dbReference type="Proteomes" id="UP001310692">
    <property type="component" value="Unassembled WGS sequence"/>
</dbReference>
<evidence type="ECO:0000313" key="3">
    <source>
        <dbReference type="EMBL" id="MEE2567276.1"/>
    </source>
</evidence>
<name>A0ABU7M0F1_9PROT</name>
<dbReference type="SMART" id="SM00829">
    <property type="entry name" value="PKS_ER"/>
    <property type="match status" value="1"/>
</dbReference>
<evidence type="ECO:0000313" key="4">
    <source>
        <dbReference type="Proteomes" id="UP001310692"/>
    </source>
</evidence>
<dbReference type="PANTHER" id="PTHR43205">
    <property type="entry name" value="PROSTAGLANDIN REDUCTASE"/>
    <property type="match status" value="1"/>
</dbReference>
<dbReference type="CDD" id="cd05288">
    <property type="entry name" value="PGDH"/>
    <property type="match status" value="1"/>
</dbReference>
<gene>
    <name evidence="3" type="ORF">V0U35_11365</name>
</gene>
<dbReference type="InterPro" id="IPR011032">
    <property type="entry name" value="GroES-like_sf"/>
</dbReference>
<dbReference type="Pfam" id="PF00107">
    <property type="entry name" value="ADH_zinc_N"/>
    <property type="match status" value="1"/>
</dbReference>
<dbReference type="Gene3D" id="3.40.50.720">
    <property type="entry name" value="NAD(P)-binding Rossmann-like Domain"/>
    <property type="match status" value="1"/>
</dbReference>
<proteinExistence type="predicted"/>
<evidence type="ECO:0000256" key="1">
    <source>
        <dbReference type="ARBA" id="ARBA00023002"/>
    </source>
</evidence>
<dbReference type="RefSeq" id="WP_330196836.1">
    <property type="nucleotide sequence ID" value="NZ_JAZDRO010000005.1"/>
</dbReference>